<feature type="region of interest" description="Disordered" evidence="1">
    <location>
        <begin position="168"/>
        <end position="200"/>
    </location>
</feature>
<feature type="compositionally biased region" description="Basic and acidic residues" evidence="1">
    <location>
        <begin position="168"/>
        <end position="183"/>
    </location>
</feature>
<comment type="caution">
    <text evidence="2">The sequence shown here is derived from an EMBL/GenBank/DDBJ whole genome shotgun (WGS) entry which is preliminary data.</text>
</comment>
<organism evidence="2 3">
    <name type="scientific">Marasmius crinis-equi</name>
    <dbReference type="NCBI Taxonomy" id="585013"/>
    <lineage>
        <taxon>Eukaryota</taxon>
        <taxon>Fungi</taxon>
        <taxon>Dikarya</taxon>
        <taxon>Basidiomycota</taxon>
        <taxon>Agaricomycotina</taxon>
        <taxon>Agaricomycetes</taxon>
        <taxon>Agaricomycetidae</taxon>
        <taxon>Agaricales</taxon>
        <taxon>Marasmiineae</taxon>
        <taxon>Marasmiaceae</taxon>
        <taxon>Marasmius</taxon>
    </lineage>
</organism>
<sequence length="217" mass="25616">MTRFTLENFQTSISIWWNDVKSKEIWVSQAWSVFDAIGVSLDDDLDEYRLYAAVLHLEGDLSQSASDCQLRRQQPIYLFVGRRNFKSYFWSLDADGRSSLSTDICCQLGLPAVLEEKTYYGAYIWRNETYKAIYQYQIERGFDPTTTDFAQALGYPVYRIVPDDPAQFKEFEEPKEKEEKENREEEEEEEEWPPKESKSILTNRTNTWTLYHPLSAY</sequence>
<protein>
    <submittedName>
        <fullName evidence="2">Uncharacterized protein</fullName>
    </submittedName>
</protein>
<name>A0ABR3ES85_9AGAR</name>
<reference evidence="2 3" key="1">
    <citation type="submission" date="2024-02" db="EMBL/GenBank/DDBJ databases">
        <title>A draft genome for the cacao thread blight pathogen Marasmius crinis-equi.</title>
        <authorList>
            <person name="Cohen S.P."/>
            <person name="Baruah I.K."/>
            <person name="Amoako-Attah I."/>
            <person name="Bukari Y."/>
            <person name="Meinhardt L.W."/>
            <person name="Bailey B.A."/>
        </authorList>
    </citation>
    <scope>NUCLEOTIDE SEQUENCE [LARGE SCALE GENOMIC DNA]</scope>
    <source>
        <strain evidence="2 3">GH-76</strain>
    </source>
</reference>
<dbReference type="EMBL" id="JBAHYK010002154">
    <property type="protein sequence ID" value="KAL0565709.1"/>
    <property type="molecule type" value="Genomic_DNA"/>
</dbReference>
<evidence type="ECO:0000313" key="2">
    <source>
        <dbReference type="EMBL" id="KAL0565709.1"/>
    </source>
</evidence>
<dbReference type="Proteomes" id="UP001465976">
    <property type="component" value="Unassembled WGS sequence"/>
</dbReference>
<evidence type="ECO:0000256" key="1">
    <source>
        <dbReference type="SAM" id="MobiDB-lite"/>
    </source>
</evidence>
<proteinExistence type="predicted"/>
<evidence type="ECO:0000313" key="3">
    <source>
        <dbReference type="Proteomes" id="UP001465976"/>
    </source>
</evidence>
<keyword evidence="3" id="KW-1185">Reference proteome</keyword>
<gene>
    <name evidence="2" type="ORF">V5O48_016312</name>
</gene>
<accession>A0ABR3ES85</accession>